<reference evidence="2 3" key="1">
    <citation type="submission" date="2020-03" db="EMBL/GenBank/DDBJ databases">
        <title>Alteromonas ponticola sp. nov., isolated from seawater.</title>
        <authorList>
            <person name="Yoon J.-H."/>
            <person name="Kim Y.-O."/>
        </authorList>
    </citation>
    <scope>NUCLEOTIDE SEQUENCE [LARGE SCALE GENOMIC DNA]</scope>
    <source>
        <strain evidence="2 3">MYP5</strain>
    </source>
</reference>
<name>A0ABX1R5Z7_9ALTE</name>
<dbReference type="RefSeq" id="WP_169211235.1">
    <property type="nucleotide sequence ID" value="NZ_JAATNW010000006.1"/>
</dbReference>
<dbReference type="InterPro" id="IPR035959">
    <property type="entry name" value="RutC-like_sf"/>
</dbReference>
<keyword evidence="3" id="KW-1185">Reference proteome</keyword>
<keyword evidence="2" id="KW-0223">Dioxygenase</keyword>
<dbReference type="CDD" id="cd06153">
    <property type="entry name" value="YjgF_YER057c_UK114_like_5"/>
    <property type="match status" value="1"/>
</dbReference>
<protein>
    <submittedName>
        <fullName evidence="2">Dioxygenase</fullName>
    </submittedName>
</protein>
<gene>
    <name evidence="2" type="ORF">HCJ96_11600</name>
</gene>
<dbReference type="InterPro" id="IPR049368">
    <property type="entry name" value="FkbO_Hyg5-like_N"/>
</dbReference>
<dbReference type="Proteomes" id="UP000709336">
    <property type="component" value="Unassembled WGS sequence"/>
</dbReference>
<evidence type="ECO:0000313" key="2">
    <source>
        <dbReference type="EMBL" id="NMH60670.1"/>
    </source>
</evidence>
<sequence>MLSHSFSPSPAIELLSRKDVLAVIPLVKNCEPFEAGLIPAGIEEANAQEINEVWTVTEEVSRGKTGECNWSKTSELMCLAIWLSKNDCTTIEAATKNAYAAMLSVLMEAGYPHPFRFWNYLPGINAGQGDEELYKKFCTGRLQAFEHLGYTPDTFPSASALGHHTEGAVFYVFASATKPVHFNNQNQVNAYEYPRQYGISSPSFARATALTLQQSPYLFISGTASIIGHKTVEAGNLERQLHVTMTNIEHLLEHANPDNRTLSTFKVYVRHPHHVQRTKDWLEQRYPGVDAVYTLADICRSDLLVEIECFCR</sequence>
<accession>A0ABX1R5Z7</accession>
<evidence type="ECO:0000259" key="1">
    <source>
        <dbReference type="Pfam" id="PF21168"/>
    </source>
</evidence>
<organism evidence="2 3">
    <name type="scientific">Alteromonas ponticola</name>
    <dbReference type="NCBI Taxonomy" id="2720613"/>
    <lineage>
        <taxon>Bacteria</taxon>
        <taxon>Pseudomonadati</taxon>
        <taxon>Pseudomonadota</taxon>
        <taxon>Gammaproteobacteria</taxon>
        <taxon>Alteromonadales</taxon>
        <taxon>Alteromonadaceae</taxon>
        <taxon>Alteromonas/Salinimonas group</taxon>
        <taxon>Alteromonas</taxon>
    </lineage>
</organism>
<dbReference type="SUPFAM" id="SSF55298">
    <property type="entry name" value="YjgF-like"/>
    <property type="match status" value="1"/>
</dbReference>
<dbReference type="EMBL" id="JAATNW010000006">
    <property type="protein sequence ID" value="NMH60670.1"/>
    <property type="molecule type" value="Genomic_DNA"/>
</dbReference>
<feature type="domain" description="Chorismatase FkbO/Hyg5-like N-terminal" evidence="1">
    <location>
        <begin position="52"/>
        <end position="174"/>
    </location>
</feature>
<comment type="caution">
    <text evidence="2">The sequence shown here is derived from an EMBL/GenBank/DDBJ whole genome shotgun (WGS) entry which is preliminary data.</text>
</comment>
<keyword evidence="2" id="KW-0560">Oxidoreductase</keyword>
<dbReference type="Pfam" id="PF21168">
    <property type="entry name" value="FkbO_Hyg5-like_N"/>
    <property type="match status" value="1"/>
</dbReference>
<evidence type="ECO:0000313" key="3">
    <source>
        <dbReference type="Proteomes" id="UP000709336"/>
    </source>
</evidence>
<dbReference type="Gene3D" id="3.30.1330.40">
    <property type="entry name" value="RutC-like"/>
    <property type="match status" value="1"/>
</dbReference>
<proteinExistence type="predicted"/>
<dbReference type="GO" id="GO:0051213">
    <property type="term" value="F:dioxygenase activity"/>
    <property type="evidence" value="ECO:0007669"/>
    <property type="project" value="UniProtKB-KW"/>
</dbReference>